<comment type="caution">
    <text evidence="1">The sequence shown here is derived from an EMBL/GenBank/DDBJ whole genome shotgun (WGS) entry which is preliminary data.</text>
</comment>
<dbReference type="EMBL" id="NDXW01000001">
    <property type="protein sequence ID" value="RDH42828.1"/>
    <property type="molecule type" value="Genomic_DNA"/>
</dbReference>
<gene>
    <name evidence="1" type="ORF">B9G39_04830</name>
</gene>
<organism evidence="1 2">
    <name type="scientific">Zooshikella ganghwensis</name>
    <dbReference type="NCBI Taxonomy" id="202772"/>
    <lineage>
        <taxon>Bacteria</taxon>
        <taxon>Pseudomonadati</taxon>
        <taxon>Pseudomonadota</taxon>
        <taxon>Gammaproteobacteria</taxon>
        <taxon>Oceanospirillales</taxon>
        <taxon>Zooshikellaceae</taxon>
        <taxon>Zooshikella</taxon>
    </lineage>
</organism>
<name>A0A4P9VHZ9_9GAMM</name>
<proteinExistence type="predicted"/>
<dbReference type="Proteomes" id="UP000257039">
    <property type="component" value="Unassembled WGS sequence"/>
</dbReference>
<keyword evidence="2" id="KW-1185">Reference proteome</keyword>
<dbReference type="RefSeq" id="WP_094786273.1">
    <property type="nucleotide sequence ID" value="NZ_NDXW01000001.1"/>
</dbReference>
<evidence type="ECO:0000313" key="1">
    <source>
        <dbReference type="EMBL" id="RDH42828.1"/>
    </source>
</evidence>
<dbReference type="AlphaFoldDB" id="A0A4P9VHZ9"/>
<sequence length="303" mass="35567">MISPYSTCAKKINSHLNRFDILALLKLLDYKGYTTDKIRFKSNANLTSQKRIIERVEFIFEYVHITLNLGLLGAQTHLPSYWLKKLDHYTLDRPQLEALLILLDHMIILDFLGQLYPEVNRYYFTQWHQIVQQHVFLDTTPSSMNLHWLLTHVFPEFDIILEQQPRAQSTQAKAHTFGMSTFNSTTTLGGIGFQTVSSLLIRLALRYADYRHNLNWENEINYRLRHYVLVFFTNKSVNFDIVFTTSIPREGLRLQRQSQLGQDTLIGMDNRTKHIHLYEGQMVDAKPKPATQYGWTDLCRIQL</sequence>
<protein>
    <submittedName>
        <fullName evidence="1">Uncharacterized protein</fullName>
    </submittedName>
</protein>
<evidence type="ECO:0000313" key="2">
    <source>
        <dbReference type="Proteomes" id="UP000257039"/>
    </source>
</evidence>
<reference evidence="1 2" key="1">
    <citation type="submission" date="2017-04" db="EMBL/GenBank/DDBJ databases">
        <title>Draft genome sequence of Zooshikella ganghwensis VG4 isolated from Red Sea sediments.</title>
        <authorList>
            <person name="Rehman Z."/>
            <person name="Alam I."/>
            <person name="Kamau A."/>
            <person name="Bajic V."/>
            <person name="Leiknes T."/>
        </authorList>
    </citation>
    <scope>NUCLEOTIDE SEQUENCE [LARGE SCALE GENOMIC DNA]</scope>
    <source>
        <strain evidence="1 2">VG4</strain>
    </source>
</reference>
<accession>A0A4P9VHZ9</accession>